<feature type="domain" description="RNA polymerase sigma factor 70 region 4 type 2" evidence="8">
    <location>
        <begin position="97"/>
        <end position="148"/>
    </location>
</feature>
<evidence type="ECO:0000313" key="10">
    <source>
        <dbReference type="Proteomes" id="UP001139502"/>
    </source>
</evidence>
<keyword evidence="2" id="KW-0805">Transcription regulation</keyword>
<dbReference type="AlphaFoldDB" id="A0A9X2HG40"/>
<evidence type="ECO:0000256" key="1">
    <source>
        <dbReference type="ARBA" id="ARBA00010641"/>
    </source>
</evidence>
<dbReference type="InterPro" id="IPR007627">
    <property type="entry name" value="RNA_pol_sigma70_r2"/>
</dbReference>
<dbReference type="InterPro" id="IPR039425">
    <property type="entry name" value="RNA_pol_sigma-70-like"/>
</dbReference>
<dbReference type="SUPFAM" id="SSF88659">
    <property type="entry name" value="Sigma3 and sigma4 domains of RNA polymerase sigma factors"/>
    <property type="match status" value="1"/>
</dbReference>
<dbReference type="SUPFAM" id="SSF88946">
    <property type="entry name" value="Sigma2 domain of RNA polymerase sigma factors"/>
    <property type="match status" value="1"/>
</dbReference>
<dbReference type="InterPro" id="IPR013325">
    <property type="entry name" value="RNA_pol_sigma_r2"/>
</dbReference>
<evidence type="ECO:0000259" key="7">
    <source>
        <dbReference type="Pfam" id="PF04542"/>
    </source>
</evidence>
<dbReference type="GO" id="GO:0006352">
    <property type="term" value="P:DNA-templated transcription initiation"/>
    <property type="evidence" value="ECO:0007669"/>
    <property type="project" value="InterPro"/>
</dbReference>
<dbReference type="InterPro" id="IPR014284">
    <property type="entry name" value="RNA_pol_sigma-70_dom"/>
</dbReference>
<dbReference type="PANTHER" id="PTHR43133">
    <property type="entry name" value="RNA POLYMERASE ECF-TYPE SIGMA FACTO"/>
    <property type="match status" value="1"/>
</dbReference>
<protein>
    <submittedName>
        <fullName evidence="9">Sigma-70 family RNA polymerase sigma factor</fullName>
    </submittedName>
</protein>
<keyword evidence="5" id="KW-0804">Transcription</keyword>
<dbReference type="Pfam" id="PF08281">
    <property type="entry name" value="Sigma70_r4_2"/>
    <property type="match status" value="1"/>
</dbReference>
<accession>A0A9X2HG40</accession>
<dbReference type="Gene3D" id="1.10.1740.10">
    <property type="match status" value="1"/>
</dbReference>
<evidence type="ECO:0000259" key="8">
    <source>
        <dbReference type="Pfam" id="PF08281"/>
    </source>
</evidence>
<proteinExistence type="inferred from homology"/>
<dbReference type="RefSeq" id="WP_254168658.1">
    <property type="nucleotide sequence ID" value="NZ_JANAFB010000049.1"/>
</dbReference>
<dbReference type="NCBIfam" id="TIGR02937">
    <property type="entry name" value="sigma70-ECF"/>
    <property type="match status" value="1"/>
</dbReference>
<evidence type="ECO:0000256" key="5">
    <source>
        <dbReference type="ARBA" id="ARBA00023163"/>
    </source>
</evidence>
<sequence length="171" mass="19056">MEIYRLHHGRVRALVGRRLEGAEQAEDITSEVFRIAWAHHRAGGTVTPAWLHQVVRNLLGAEYRRGRRQRDLLKRLAAVETDAAAEDPGPGVVETVAVRAAMLGLTPEDRRVLHLAFWEDLPSAEIARRLGCSPPAARVRVLRAKRRLGDLLQAPSRRDAPAPAHTGQARR</sequence>
<reference evidence="9" key="1">
    <citation type="submission" date="2022-06" db="EMBL/GenBank/DDBJ databases">
        <title>Rothia sp. isolated from sandalwood seedling.</title>
        <authorList>
            <person name="Tuikhar N."/>
            <person name="Kirdat K."/>
            <person name="Thorat V."/>
            <person name="Swetha P."/>
            <person name="Padma S."/>
            <person name="Sundararaj R."/>
            <person name="Yadav A."/>
        </authorList>
    </citation>
    <scope>NUCLEOTIDE SEQUENCE</scope>
    <source>
        <strain evidence="9">AR01</strain>
    </source>
</reference>
<evidence type="ECO:0000256" key="2">
    <source>
        <dbReference type="ARBA" id="ARBA00023015"/>
    </source>
</evidence>
<evidence type="ECO:0000256" key="6">
    <source>
        <dbReference type="SAM" id="MobiDB-lite"/>
    </source>
</evidence>
<evidence type="ECO:0000256" key="4">
    <source>
        <dbReference type="ARBA" id="ARBA00023125"/>
    </source>
</evidence>
<feature type="domain" description="RNA polymerase sigma-70 region 2" evidence="7">
    <location>
        <begin position="3"/>
        <end position="68"/>
    </location>
</feature>
<keyword evidence="3" id="KW-0731">Sigma factor</keyword>
<organism evidence="9 10">
    <name type="scientific">Rothia santali</name>
    <dbReference type="NCBI Taxonomy" id="2949643"/>
    <lineage>
        <taxon>Bacteria</taxon>
        <taxon>Bacillati</taxon>
        <taxon>Actinomycetota</taxon>
        <taxon>Actinomycetes</taxon>
        <taxon>Micrococcales</taxon>
        <taxon>Micrococcaceae</taxon>
        <taxon>Rothia</taxon>
    </lineage>
</organism>
<dbReference type="GO" id="GO:0003677">
    <property type="term" value="F:DNA binding"/>
    <property type="evidence" value="ECO:0007669"/>
    <property type="project" value="UniProtKB-KW"/>
</dbReference>
<dbReference type="Proteomes" id="UP001139502">
    <property type="component" value="Unassembled WGS sequence"/>
</dbReference>
<evidence type="ECO:0000313" key="9">
    <source>
        <dbReference type="EMBL" id="MCP3427062.1"/>
    </source>
</evidence>
<evidence type="ECO:0000256" key="3">
    <source>
        <dbReference type="ARBA" id="ARBA00023082"/>
    </source>
</evidence>
<dbReference type="InterPro" id="IPR036388">
    <property type="entry name" value="WH-like_DNA-bd_sf"/>
</dbReference>
<dbReference type="PANTHER" id="PTHR43133:SF8">
    <property type="entry name" value="RNA POLYMERASE SIGMA FACTOR HI_1459-RELATED"/>
    <property type="match status" value="1"/>
</dbReference>
<name>A0A9X2HG40_9MICC</name>
<comment type="caution">
    <text evidence="9">The sequence shown here is derived from an EMBL/GenBank/DDBJ whole genome shotgun (WGS) entry which is preliminary data.</text>
</comment>
<dbReference type="GO" id="GO:0016987">
    <property type="term" value="F:sigma factor activity"/>
    <property type="evidence" value="ECO:0007669"/>
    <property type="project" value="UniProtKB-KW"/>
</dbReference>
<keyword evidence="4" id="KW-0238">DNA-binding</keyword>
<dbReference type="InterPro" id="IPR013324">
    <property type="entry name" value="RNA_pol_sigma_r3/r4-like"/>
</dbReference>
<gene>
    <name evidence="9" type="ORF">NBM05_13840</name>
</gene>
<feature type="region of interest" description="Disordered" evidence="6">
    <location>
        <begin position="152"/>
        <end position="171"/>
    </location>
</feature>
<dbReference type="Pfam" id="PF04542">
    <property type="entry name" value="Sigma70_r2"/>
    <property type="match status" value="1"/>
</dbReference>
<comment type="similarity">
    <text evidence="1">Belongs to the sigma-70 factor family. ECF subfamily.</text>
</comment>
<dbReference type="EMBL" id="JANAFB010000049">
    <property type="protein sequence ID" value="MCP3427062.1"/>
    <property type="molecule type" value="Genomic_DNA"/>
</dbReference>
<dbReference type="Gene3D" id="1.10.10.10">
    <property type="entry name" value="Winged helix-like DNA-binding domain superfamily/Winged helix DNA-binding domain"/>
    <property type="match status" value="1"/>
</dbReference>
<dbReference type="InterPro" id="IPR013249">
    <property type="entry name" value="RNA_pol_sigma70_r4_t2"/>
</dbReference>
<keyword evidence="10" id="KW-1185">Reference proteome</keyword>